<dbReference type="SUPFAM" id="SSF56801">
    <property type="entry name" value="Acetyl-CoA synthetase-like"/>
    <property type="match status" value="1"/>
</dbReference>
<dbReference type="InterPro" id="IPR000873">
    <property type="entry name" value="AMP-dep_synth/lig_dom"/>
</dbReference>
<dbReference type="InterPro" id="IPR020845">
    <property type="entry name" value="AMP-binding_CS"/>
</dbReference>
<proteinExistence type="predicted"/>
<evidence type="ECO:0000259" key="1">
    <source>
        <dbReference type="Pfam" id="PF00501"/>
    </source>
</evidence>
<accession>A0ABW3C299</accession>
<dbReference type="RefSeq" id="WP_381487431.1">
    <property type="nucleotide sequence ID" value="NZ_JBHTIK010000002.1"/>
</dbReference>
<dbReference type="InterPro" id="IPR050237">
    <property type="entry name" value="ATP-dep_AMP-bd_enzyme"/>
</dbReference>
<gene>
    <name evidence="3" type="ORF">ACFQ00_05635</name>
</gene>
<sequence>MSRLQLTQGLRRSADLFGDRVATIMGDRRSTWREVENRVARLAAGLRGLGAQRGDRIVILALNSDRYIDAYYAILWAGCVAVPLNTRWVWAEIAHALSDSEPSLILYDAHFAHLAPELAKTCPVVAMDGAGDGSPCFDALVSAYDPMPDESAGGDDLAMIFYTGGTTGRSKGVMLSHANLAGNFLAQQALLHYPSDTVFLHVAPMFHMADACCLLGMTAIGATHVALPVFDPAQVIDTIVRERVTAVMLVPTMIAMLIEALQDRDDDMSCIQRIFYGASPISEAVLRKAMATFPNARFCQAYGQTELSPVATVLEHEDHLRGYLRSAGRPIPTVDLRVVDETMQSRPFGEVGEIAVRGPGVMMGYWRQPELTGATIIDGWLRTGDAGYRDADGYVFLVDRVKDMIVSGGENVYSVEVENALMSHPAVRQCAVIGVPDDRWGEAVHAFVQLHPDGDVSADTLIAHAKERIAGYKCPRSFTFREDPLPLSGAGKILKTELRKLVTGQA</sequence>
<dbReference type="Pfam" id="PF00501">
    <property type="entry name" value="AMP-binding"/>
    <property type="match status" value="1"/>
</dbReference>
<feature type="domain" description="AMP-dependent synthetase/ligase" evidence="1">
    <location>
        <begin position="11"/>
        <end position="366"/>
    </location>
</feature>
<dbReference type="InterPro" id="IPR042099">
    <property type="entry name" value="ANL_N_sf"/>
</dbReference>
<dbReference type="NCBIfam" id="NF004837">
    <property type="entry name" value="PRK06187.1"/>
    <property type="match status" value="1"/>
</dbReference>
<dbReference type="EMBL" id="JBHTIK010000002">
    <property type="protein sequence ID" value="MFD0847801.1"/>
    <property type="molecule type" value="Genomic_DNA"/>
</dbReference>
<dbReference type="PANTHER" id="PTHR43767">
    <property type="entry name" value="LONG-CHAIN-FATTY-ACID--COA LIGASE"/>
    <property type="match status" value="1"/>
</dbReference>
<evidence type="ECO:0000259" key="2">
    <source>
        <dbReference type="Pfam" id="PF13193"/>
    </source>
</evidence>
<dbReference type="Proteomes" id="UP001597124">
    <property type="component" value="Unassembled WGS sequence"/>
</dbReference>
<evidence type="ECO:0000313" key="3">
    <source>
        <dbReference type="EMBL" id="MFD0847801.1"/>
    </source>
</evidence>
<feature type="domain" description="AMP-binding enzyme C-terminal" evidence="2">
    <location>
        <begin position="416"/>
        <end position="492"/>
    </location>
</feature>
<dbReference type="Pfam" id="PF13193">
    <property type="entry name" value="AMP-binding_C"/>
    <property type="match status" value="1"/>
</dbReference>
<dbReference type="PROSITE" id="PS00455">
    <property type="entry name" value="AMP_BINDING"/>
    <property type="match status" value="1"/>
</dbReference>
<dbReference type="CDD" id="cd17631">
    <property type="entry name" value="FACL_FadD13-like"/>
    <property type="match status" value="1"/>
</dbReference>
<dbReference type="InterPro" id="IPR045851">
    <property type="entry name" value="AMP-bd_C_sf"/>
</dbReference>
<keyword evidence="4" id="KW-1185">Reference proteome</keyword>
<dbReference type="Gene3D" id="3.40.50.12780">
    <property type="entry name" value="N-terminal domain of ligase-like"/>
    <property type="match status" value="1"/>
</dbReference>
<evidence type="ECO:0000313" key="4">
    <source>
        <dbReference type="Proteomes" id="UP001597124"/>
    </source>
</evidence>
<protein>
    <submittedName>
        <fullName evidence="3">Class I adenylate-forming enzyme family protein</fullName>
    </submittedName>
</protein>
<name>A0ABW3C299_SPHXN</name>
<dbReference type="InterPro" id="IPR025110">
    <property type="entry name" value="AMP-bd_C"/>
</dbReference>
<reference evidence="4" key="1">
    <citation type="journal article" date="2019" name="Int. J. Syst. Evol. Microbiol.">
        <title>The Global Catalogue of Microorganisms (GCM) 10K type strain sequencing project: providing services to taxonomists for standard genome sequencing and annotation.</title>
        <authorList>
            <consortium name="The Broad Institute Genomics Platform"/>
            <consortium name="The Broad Institute Genome Sequencing Center for Infectious Disease"/>
            <person name="Wu L."/>
            <person name="Ma J."/>
        </authorList>
    </citation>
    <scope>NUCLEOTIDE SEQUENCE [LARGE SCALE GENOMIC DNA]</scope>
    <source>
        <strain evidence="4">CCUG 52537</strain>
    </source>
</reference>
<comment type="caution">
    <text evidence="3">The sequence shown here is derived from an EMBL/GenBank/DDBJ whole genome shotgun (WGS) entry which is preliminary data.</text>
</comment>
<dbReference type="Gene3D" id="3.30.300.30">
    <property type="match status" value="1"/>
</dbReference>
<organism evidence="3 4">
    <name type="scientific">Sphingosinicella xenopeptidilytica</name>
    <dbReference type="NCBI Taxonomy" id="364098"/>
    <lineage>
        <taxon>Bacteria</taxon>
        <taxon>Pseudomonadati</taxon>
        <taxon>Pseudomonadota</taxon>
        <taxon>Alphaproteobacteria</taxon>
        <taxon>Sphingomonadales</taxon>
        <taxon>Sphingosinicellaceae</taxon>
        <taxon>Sphingosinicella</taxon>
    </lineage>
</organism>
<dbReference type="PANTHER" id="PTHR43767:SF1">
    <property type="entry name" value="NONRIBOSOMAL PEPTIDE SYNTHASE PES1 (EUROFUNG)-RELATED"/>
    <property type="match status" value="1"/>
</dbReference>